<evidence type="ECO:0000313" key="2">
    <source>
        <dbReference type="Proteomes" id="UP001058974"/>
    </source>
</evidence>
<name>A0A9D4XMD8_PEA</name>
<dbReference type="InterPro" id="IPR036691">
    <property type="entry name" value="Endo/exonu/phosph_ase_sf"/>
</dbReference>
<comment type="caution">
    <text evidence="1">The sequence shown here is derived from an EMBL/GenBank/DDBJ whole genome shotgun (WGS) entry which is preliminary data.</text>
</comment>
<dbReference type="EMBL" id="JAMSHJ010000004">
    <property type="protein sequence ID" value="KAI5421605.1"/>
    <property type="molecule type" value="Genomic_DNA"/>
</dbReference>
<reference evidence="1 2" key="1">
    <citation type="journal article" date="2022" name="Nat. Genet.">
        <title>Improved pea reference genome and pan-genome highlight genomic features and evolutionary characteristics.</title>
        <authorList>
            <person name="Yang T."/>
            <person name="Liu R."/>
            <person name="Luo Y."/>
            <person name="Hu S."/>
            <person name="Wang D."/>
            <person name="Wang C."/>
            <person name="Pandey M.K."/>
            <person name="Ge S."/>
            <person name="Xu Q."/>
            <person name="Li N."/>
            <person name="Li G."/>
            <person name="Huang Y."/>
            <person name="Saxena R.K."/>
            <person name="Ji Y."/>
            <person name="Li M."/>
            <person name="Yan X."/>
            <person name="He Y."/>
            <person name="Liu Y."/>
            <person name="Wang X."/>
            <person name="Xiang C."/>
            <person name="Varshney R.K."/>
            <person name="Ding H."/>
            <person name="Gao S."/>
            <person name="Zong X."/>
        </authorList>
    </citation>
    <scope>NUCLEOTIDE SEQUENCE [LARGE SCALE GENOMIC DNA]</scope>
    <source>
        <strain evidence="1 2">cv. Zhongwan 6</strain>
    </source>
</reference>
<dbReference type="PANTHER" id="PTHR33710">
    <property type="entry name" value="BNAC02G09200D PROTEIN"/>
    <property type="match status" value="1"/>
</dbReference>
<dbReference type="Proteomes" id="UP001058974">
    <property type="component" value="Chromosome 4"/>
</dbReference>
<dbReference type="PANTHER" id="PTHR33710:SF77">
    <property type="entry name" value="DNASE I-LIKE SUPERFAMILY PROTEIN"/>
    <property type="match status" value="1"/>
</dbReference>
<dbReference type="AlphaFoldDB" id="A0A9D4XMD8"/>
<sequence>MGVDSDGFMKLKSKSKKKAHKKIAARGLANFLTKLTLKRLVMSSKPQFVFIAESWMGKDLFPHSLLSRLNLKKFVVNSKEGLLPNLRCRCDINLTPEVIQIDDQQVSFTILVNGYSIGISVVYALTSYITRRNLWNSLQNILQTYKISWCFMVDFNIILGAHEYDDPFGPARGPMDEFSFWSDQNHLIHMPTVGAKFTWSNGRNGSHHTRKRLDKVICNQAWINSFVQHSCSSLIKSRSNHFPILLHFIFHDFKFKYQFRFLQMWTTHQDCIKVVESSWKTNFVGCHMFVLASKLRVLKDNLRV</sequence>
<dbReference type="Gramene" id="Psat04G0514600-T1">
    <property type="protein sequence ID" value="KAI5421605.1"/>
    <property type="gene ID" value="KIW84_045146"/>
</dbReference>
<proteinExistence type="predicted"/>
<dbReference type="Gene3D" id="3.60.10.10">
    <property type="entry name" value="Endonuclease/exonuclease/phosphatase"/>
    <property type="match status" value="1"/>
</dbReference>
<evidence type="ECO:0000313" key="1">
    <source>
        <dbReference type="EMBL" id="KAI5421605.1"/>
    </source>
</evidence>
<evidence type="ECO:0008006" key="3">
    <source>
        <dbReference type="Google" id="ProtNLM"/>
    </source>
</evidence>
<gene>
    <name evidence="1" type="ORF">KIW84_045146</name>
</gene>
<keyword evidence="2" id="KW-1185">Reference proteome</keyword>
<protein>
    <recommendedName>
        <fullName evidence="3">Endonuclease/exonuclease/phosphatase</fullName>
    </recommendedName>
</protein>
<accession>A0A9D4XMD8</accession>
<organism evidence="1 2">
    <name type="scientific">Pisum sativum</name>
    <name type="common">Garden pea</name>
    <name type="synonym">Lathyrus oleraceus</name>
    <dbReference type="NCBI Taxonomy" id="3888"/>
    <lineage>
        <taxon>Eukaryota</taxon>
        <taxon>Viridiplantae</taxon>
        <taxon>Streptophyta</taxon>
        <taxon>Embryophyta</taxon>
        <taxon>Tracheophyta</taxon>
        <taxon>Spermatophyta</taxon>
        <taxon>Magnoliopsida</taxon>
        <taxon>eudicotyledons</taxon>
        <taxon>Gunneridae</taxon>
        <taxon>Pentapetalae</taxon>
        <taxon>rosids</taxon>
        <taxon>fabids</taxon>
        <taxon>Fabales</taxon>
        <taxon>Fabaceae</taxon>
        <taxon>Papilionoideae</taxon>
        <taxon>50 kb inversion clade</taxon>
        <taxon>NPAAA clade</taxon>
        <taxon>Hologalegina</taxon>
        <taxon>IRL clade</taxon>
        <taxon>Fabeae</taxon>
        <taxon>Lathyrus</taxon>
    </lineage>
</organism>
<dbReference type="SUPFAM" id="SSF56219">
    <property type="entry name" value="DNase I-like"/>
    <property type="match status" value="1"/>
</dbReference>